<organism evidence="2 3">
    <name type="scientific">Parthenolecanium corni</name>
    <dbReference type="NCBI Taxonomy" id="536013"/>
    <lineage>
        <taxon>Eukaryota</taxon>
        <taxon>Metazoa</taxon>
        <taxon>Ecdysozoa</taxon>
        <taxon>Arthropoda</taxon>
        <taxon>Hexapoda</taxon>
        <taxon>Insecta</taxon>
        <taxon>Pterygota</taxon>
        <taxon>Neoptera</taxon>
        <taxon>Paraneoptera</taxon>
        <taxon>Hemiptera</taxon>
        <taxon>Sternorrhyncha</taxon>
        <taxon>Coccoidea</taxon>
        <taxon>Coccidae</taxon>
        <taxon>Parthenolecanium</taxon>
    </lineage>
</organism>
<dbReference type="Proteomes" id="UP001367676">
    <property type="component" value="Unassembled WGS sequence"/>
</dbReference>
<reference evidence="2 3" key="1">
    <citation type="submission" date="2024-03" db="EMBL/GenBank/DDBJ databases">
        <title>Adaptation during the transition from Ophiocordyceps entomopathogen to insect associate is accompanied by gene loss and intensified selection.</title>
        <authorList>
            <person name="Ward C.M."/>
            <person name="Onetto C.A."/>
            <person name="Borneman A.R."/>
        </authorList>
    </citation>
    <scope>NUCLEOTIDE SEQUENCE [LARGE SCALE GENOMIC DNA]</scope>
    <source>
        <strain evidence="2">AWRI1</strain>
        <tissue evidence="2">Single Adult Female</tissue>
    </source>
</reference>
<keyword evidence="3" id="KW-1185">Reference proteome</keyword>
<accession>A0AAN9TI47</accession>
<protein>
    <submittedName>
        <fullName evidence="2">Uncharacterized protein</fullName>
    </submittedName>
</protein>
<keyword evidence="1" id="KW-0472">Membrane</keyword>
<dbReference type="EMBL" id="JBBCAQ010000028">
    <property type="protein sequence ID" value="KAK7585910.1"/>
    <property type="molecule type" value="Genomic_DNA"/>
</dbReference>
<evidence type="ECO:0000313" key="3">
    <source>
        <dbReference type="Proteomes" id="UP001367676"/>
    </source>
</evidence>
<evidence type="ECO:0000256" key="1">
    <source>
        <dbReference type="SAM" id="Phobius"/>
    </source>
</evidence>
<feature type="transmembrane region" description="Helical" evidence="1">
    <location>
        <begin position="245"/>
        <end position="264"/>
    </location>
</feature>
<sequence>MAVIDVIKAEYSAYTALDEKIEDGDKVLLMACVFASPTQNELADASNETHNYPPTLESFEDQTDAMAIFTPCQVYYPHPYFSDMVPCPGDIPDHWTGSTLLEESNYSEILIHFSDRAKLSFALKSSRTNTAEQLTTSPSPALFGEPLEALLIPRTTKSSIFEQLDSSDENSLSDAFYIKWQSESERMRRADRKNKNNFLLFDPVDPDSDEFDSNFNEFDPLPDKPEKETIYLMPTPATVTRILDAAWAIVLLVFILFSAISLNISTADLNAASAVCLGVDIGAVSDEGKIPGVTADEDPISKDLADPAGVILDTSSFNSLSFFIGVCCL</sequence>
<evidence type="ECO:0000313" key="2">
    <source>
        <dbReference type="EMBL" id="KAK7585910.1"/>
    </source>
</evidence>
<dbReference type="AlphaFoldDB" id="A0AAN9TI47"/>
<name>A0AAN9TI47_9HEMI</name>
<gene>
    <name evidence="2" type="ORF">V9T40_000089</name>
</gene>
<keyword evidence="1" id="KW-0812">Transmembrane</keyword>
<proteinExistence type="predicted"/>
<keyword evidence="1" id="KW-1133">Transmembrane helix</keyword>
<comment type="caution">
    <text evidence="2">The sequence shown here is derived from an EMBL/GenBank/DDBJ whole genome shotgun (WGS) entry which is preliminary data.</text>
</comment>